<feature type="region of interest" description="Disordered" evidence="4">
    <location>
        <begin position="859"/>
        <end position="898"/>
    </location>
</feature>
<keyword evidence="1 3" id="KW-0853">WD repeat</keyword>
<dbReference type="Gene3D" id="2.130.10.10">
    <property type="entry name" value="YVTN repeat-like/Quinoprotein amine dehydrogenase"/>
    <property type="match status" value="4"/>
</dbReference>
<dbReference type="InterPro" id="IPR002048">
    <property type="entry name" value="EF_hand_dom"/>
</dbReference>
<dbReference type="AlphaFoldDB" id="A0AAW2ZG52"/>
<evidence type="ECO:0000259" key="5">
    <source>
        <dbReference type="PROSITE" id="PS50222"/>
    </source>
</evidence>
<feature type="repeat" description="WD" evidence="3">
    <location>
        <begin position="750"/>
        <end position="782"/>
    </location>
</feature>
<feature type="repeat" description="WD" evidence="3">
    <location>
        <begin position="260"/>
        <end position="291"/>
    </location>
</feature>
<comment type="caution">
    <text evidence="6">The sequence shown here is derived from an EMBL/GenBank/DDBJ whole genome shotgun (WGS) entry which is preliminary data.</text>
</comment>
<dbReference type="GO" id="GO:0005509">
    <property type="term" value="F:calcium ion binding"/>
    <property type="evidence" value="ECO:0007669"/>
    <property type="project" value="InterPro"/>
</dbReference>
<feature type="compositionally biased region" description="Polar residues" evidence="4">
    <location>
        <begin position="859"/>
        <end position="872"/>
    </location>
</feature>
<dbReference type="PROSITE" id="PS50082">
    <property type="entry name" value="WD_REPEATS_2"/>
    <property type="match status" value="4"/>
</dbReference>
<dbReference type="InterPro" id="IPR018247">
    <property type="entry name" value="EF_Hand_1_Ca_BS"/>
</dbReference>
<feature type="region of interest" description="Disordered" evidence="4">
    <location>
        <begin position="924"/>
        <end position="981"/>
    </location>
</feature>
<feature type="domain" description="EF-hand" evidence="5">
    <location>
        <begin position="1"/>
        <end position="24"/>
    </location>
</feature>
<evidence type="ECO:0000256" key="1">
    <source>
        <dbReference type="ARBA" id="ARBA00022574"/>
    </source>
</evidence>
<dbReference type="InterPro" id="IPR036322">
    <property type="entry name" value="WD40_repeat_dom_sf"/>
</dbReference>
<dbReference type="InterPro" id="IPR011047">
    <property type="entry name" value="Quinoprotein_ADH-like_sf"/>
</dbReference>
<dbReference type="PANTHER" id="PTHR44324:SF4">
    <property type="entry name" value="WD40 REPEAT DOMAIN 95"/>
    <property type="match status" value="1"/>
</dbReference>
<keyword evidence="7" id="KW-1185">Reference proteome</keyword>
<name>A0AAW2ZG52_9EUKA</name>
<dbReference type="InterPro" id="IPR051242">
    <property type="entry name" value="WD-EF-hand_domain"/>
</dbReference>
<dbReference type="SUPFAM" id="SSF50978">
    <property type="entry name" value="WD40 repeat-like"/>
    <property type="match status" value="1"/>
</dbReference>
<evidence type="ECO:0000256" key="3">
    <source>
        <dbReference type="PROSITE-ProRule" id="PRU00221"/>
    </source>
</evidence>
<evidence type="ECO:0000256" key="4">
    <source>
        <dbReference type="SAM" id="MobiDB-lite"/>
    </source>
</evidence>
<proteinExistence type="predicted"/>
<feature type="compositionally biased region" description="Low complexity" evidence="4">
    <location>
        <begin position="953"/>
        <end position="972"/>
    </location>
</feature>
<dbReference type="SUPFAM" id="SSF50998">
    <property type="entry name" value="Quinoprotein alcohol dehydrogenase-like"/>
    <property type="match status" value="1"/>
</dbReference>
<dbReference type="Proteomes" id="UP001431209">
    <property type="component" value="Unassembled WGS sequence"/>
</dbReference>
<dbReference type="PROSITE" id="PS50294">
    <property type="entry name" value="WD_REPEATS_REGION"/>
    <property type="match status" value="1"/>
</dbReference>
<gene>
    <name evidence="6" type="ORF">AKO1_013558</name>
</gene>
<reference evidence="6 7" key="1">
    <citation type="submission" date="2024-03" db="EMBL/GenBank/DDBJ databases">
        <title>The Acrasis kona genome and developmental transcriptomes reveal deep origins of eukaryotic multicellular pathways.</title>
        <authorList>
            <person name="Sheikh S."/>
            <person name="Fu C.-J."/>
            <person name="Brown M.W."/>
            <person name="Baldauf S.L."/>
        </authorList>
    </citation>
    <scope>NUCLEOTIDE SEQUENCE [LARGE SCALE GENOMIC DNA]</scope>
    <source>
        <strain evidence="6 7">ATCC MYA-3509</strain>
    </source>
</reference>
<protein>
    <recommendedName>
        <fullName evidence="5">EF-hand domain-containing protein</fullName>
    </recommendedName>
</protein>
<dbReference type="EMBL" id="JAOPGA020001485">
    <property type="protein sequence ID" value="KAL0488867.1"/>
    <property type="molecule type" value="Genomic_DNA"/>
</dbReference>
<dbReference type="PROSITE" id="PS00678">
    <property type="entry name" value="WD_REPEATS_1"/>
    <property type="match status" value="1"/>
</dbReference>
<dbReference type="SMART" id="SM00320">
    <property type="entry name" value="WD40"/>
    <property type="match status" value="12"/>
</dbReference>
<dbReference type="PROSITE" id="PS00018">
    <property type="entry name" value="EF_HAND_1"/>
    <property type="match status" value="1"/>
</dbReference>
<dbReference type="PROSITE" id="PS50222">
    <property type="entry name" value="EF_HAND_2"/>
    <property type="match status" value="1"/>
</dbReference>
<evidence type="ECO:0000313" key="6">
    <source>
        <dbReference type="EMBL" id="KAL0488867.1"/>
    </source>
</evidence>
<feature type="compositionally biased region" description="Acidic residues" evidence="4">
    <location>
        <begin position="880"/>
        <end position="894"/>
    </location>
</feature>
<dbReference type="InterPro" id="IPR015943">
    <property type="entry name" value="WD40/YVTN_repeat-like_dom_sf"/>
</dbReference>
<feature type="repeat" description="WD" evidence="3">
    <location>
        <begin position="306"/>
        <end position="347"/>
    </location>
</feature>
<dbReference type="InterPro" id="IPR001680">
    <property type="entry name" value="WD40_rpt"/>
</dbReference>
<dbReference type="Pfam" id="PF00400">
    <property type="entry name" value="WD40"/>
    <property type="match status" value="3"/>
</dbReference>
<evidence type="ECO:0000256" key="2">
    <source>
        <dbReference type="ARBA" id="ARBA00022737"/>
    </source>
</evidence>
<organism evidence="6 7">
    <name type="scientific">Acrasis kona</name>
    <dbReference type="NCBI Taxonomy" id="1008807"/>
    <lineage>
        <taxon>Eukaryota</taxon>
        <taxon>Discoba</taxon>
        <taxon>Heterolobosea</taxon>
        <taxon>Tetramitia</taxon>
        <taxon>Eutetramitia</taxon>
        <taxon>Acrasidae</taxon>
        <taxon>Acrasis</taxon>
    </lineage>
</organism>
<feature type="repeat" description="WD" evidence="3">
    <location>
        <begin position="86"/>
        <end position="128"/>
    </location>
</feature>
<sequence length="981" mass="112388">MDFDGDKYIEWEDFTSYLIETATDQSFTIASIKDYGWKKTLSNSEVEDSVKKICYFDEWDKIVTCGKSKKVRILDPDNDYQTIATLPDHDGTILNAEYIPHPYNLLVTSSADLCLRFWDARNKDFDQKLNQQMEASQTVIKYYQKHDILFTASRTGDVHYWKWGYNDDVPKKKKTNDSAQKATIINKSMADKKQQANNSVINMNNSDREMFYVVDTMHKVHVDNITDMLLLPKENRLVTCSTDKTIKMTDIDKKEVIITLKGHKQGVFAVTWCSEYQFLISAGFEHEALVWTSNIDAHPFKLKDQRRPHQHSLVNVYAVPHSPQVITADHKGMVKIWDVRTFNCVQTIYTESNLPKNDYHSFYLSSFTYMDKRKEIISAGKRIHVYEYERTSNPNLADDQPISMCIYNALNFTFLSVAGCDIKVWDALTGCVQKIYKDISSSEITALTLDDRGRKFFIGNHRGEITAHNAINGALVKTFGKHSQEVTSLTYTDDSTNTSWDKQVRILSDRDNNDGMDARKDPFTNHTHDVKVSCYHKQQCVAATGDVNGRVLIFDIRSLKWLLECSDHSGVSVSSAPILTSKQEITALKFMGSLPAFISADSTGALHIWTIKPYPINPYKKLKKWRNHTFTPPRMSMRNPFMTQNKTFDEYNDDDDDVNVLSVPQIPLGDDQTSIPVTCMDFDTGSNSLYTGDEKGYIVCWDLDVLVTKASLKSSGRNTTGTGASTINVTQLKENWDNLKTLDIPRKFFWKAHSDCIKTIQIIKDPSSVVSAGHDSAIKIWSKEGEMMDCLRQDRKDIHNDEYKRLKKDMDLSEFKQFNFPVNLEKRRVEDAHTVSNVINRIKKQLRIISLWKTKSKSALVQQNTDRSNTSMSDDHDMYDYNEESGEESEEEEFSPVPPPAAFEDDLMNLKSKEQADLMEIIKRNRSRNKMRDGSPSHRQVVRAHSQISYAGRLSRNSSPLTRSSSPSLKLPILRKTPTDE</sequence>
<dbReference type="InterPro" id="IPR019775">
    <property type="entry name" value="WD40_repeat_CS"/>
</dbReference>
<evidence type="ECO:0000313" key="7">
    <source>
        <dbReference type="Proteomes" id="UP001431209"/>
    </source>
</evidence>
<dbReference type="PANTHER" id="PTHR44324">
    <property type="entry name" value="WD40 REPEAT DOMAIN 95"/>
    <property type="match status" value="1"/>
</dbReference>
<accession>A0AAW2ZG52</accession>
<keyword evidence="2" id="KW-0677">Repeat</keyword>